<dbReference type="EMBL" id="CP021404">
    <property type="protein sequence ID" value="ATI41813.1"/>
    <property type="molecule type" value="Genomic_DNA"/>
</dbReference>
<accession>A0A291LYJ4</accession>
<dbReference type="Pfam" id="PF04267">
    <property type="entry name" value="SoxD"/>
    <property type="match status" value="1"/>
</dbReference>
<name>A0A291LYJ4_9RHOB</name>
<dbReference type="InterPro" id="IPR038561">
    <property type="entry name" value="SoxD_sf"/>
</dbReference>
<dbReference type="RefSeq" id="WP_097373154.1">
    <property type="nucleotide sequence ID" value="NZ_CP021404.1"/>
</dbReference>
<evidence type="ECO:0000256" key="1">
    <source>
        <dbReference type="SAM" id="MobiDB-lite"/>
    </source>
</evidence>
<dbReference type="NCBIfam" id="TIGR01374">
    <property type="entry name" value="soxD"/>
    <property type="match status" value="1"/>
</dbReference>
<keyword evidence="3" id="KW-1185">Reference proteome</keyword>
<evidence type="ECO:0000313" key="2">
    <source>
        <dbReference type="EMBL" id="ATI41813.1"/>
    </source>
</evidence>
<dbReference type="Proteomes" id="UP000219050">
    <property type="component" value="Chromosome"/>
</dbReference>
<protein>
    <submittedName>
        <fullName evidence="2">Sarcosine oxidase subunit delta</fullName>
    </submittedName>
</protein>
<proteinExistence type="predicted"/>
<gene>
    <name evidence="2" type="ORF">CBW24_07250</name>
</gene>
<organism evidence="2 3">
    <name type="scientific">Pacificitalea manganoxidans</name>
    <dbReference type="NCBI Taxonomy" id="1411902"/>
    <lineage>
        <taxon>Bacteria</taxon>
        <taxon>Pseudomonadati</taxon>
        <taxon>Pseudomonadota</taxon>
        <taxon>Alphaproteobacteria</taxon>
        <taxon>Rhodobacterales</taxon>
        <taxon>Paracoccaceae</taxon>
        <taxon>Pacificitalea</taxon>
    </lineage>
</organism>
<sequence length="106" mass="11917">MLLIHCPHCNEALPELEFTYAGEAHLVRPANPAALSDAEWADYLFNRRNARGPHYERWRHSHGCARYFNALRDTVTDRFLATYKVGEAAPDPDAPDPDAPRAEAAS</sequence>
<dbReference type="Gene3D" id="3.30.2270.10">
    <property type="entry name" value="Folate-binding superfamily"/>
    <property type="match status" value="1"/>
</dbReference>
<dbReference type="AlphaFoldDB" id="A0A291LYJ4"/>
<evidence type="ECO:0000313" key="3">
    <source>
        <dbReference type="Proteomes" id="UP000219050"/>
    </source>
</evidence>
<reference evidence="2 3" key="1">
    <citation type="submission" date="2017-05" db="EMBL/GenBank/DDBJ databases">
        <title>Comparative genomic and metabolic analysis of manganese-oxidizing mechanisms in Celeribater manganoxidans DY25T: its adaption to the environment of polymetallic nodule.</title>
        <authorList>
            <person name="Wang X."/>
        </authorList>
    </citation>
    <scope>NUCLEOTIDE SEQUENCE [LARGE SCALE GENOMIC DNA]</scope>
    <source>
        <strain evidence="2 3">DY25</strain>
    </source>
</reference>
<feature type="region of interest" description="Disordered" evidence="1">
    <location>
        <begin position="86"/>
        <end position="106"/>
    </location>
</feature>
<dbReference type="OrthoDB" id="7159274at2"/>
<dbReference type="KEGG" id="cmag:CBW24_07250"/>
<dbReference type="GO" id="GO:0008115">
    <property type="term" value="F:sarcosine oxidase activity"/>
    <property type="evidence" value="ECO:0007669"/>
    <property type="project" value="InterPro"/>
</dbReference>
<dbReference type="InterPro" id="IPR006279">
    <property type="entry name" value="SoxD"/>
</dbReference>
<dbReference type="GO" id="GO:0046653">
    <property type="term" value="P:tetrahydrofolate metabolic process"/>
    <property type="evidence" value="ECO:0007669"/>
    <property type="project" value="InterPro"/>
</dbReference>